<protein>
    <submittedName>
        <fullName evidence="2">Uncharacterized protein</fullName>
    </submittedName>
</protein>
<feature type="compositionally biased region" description="Basic and acidic residues" evidence="1">
    <location>
        <begin position="55"/>
        <end position="64"/>
    </location>
</feature>
<evidence type="ECO:0000313" key="3">
    <source>
        <dbReference type="Proteomes" id="UP000018817"/>
    </source>
</evidence>
<dbReference type="EMBL" id="KI669569">
    <property type="protein sequence ID" value="ETN16105.1"/>
    <property type="molecule type" value="Genomic_DNA"/>
</dbReference>
<dbReference type="OrthoDB" id="10274951at2759"/>
<dbReference type="AlphaFoldDB" id="W2QV02"/>
<dbReference type="RefSeq" id="XP_008898818.1">
    <property type="nucleotide sequence ID" value="XM_008900570.1"/>
</dbReference>
<proteinExistence type="predicted"/>
<gene>
    <name evidence="2" type="ORF">PPTG_21868</name>
</gene>
<reference evidence="2 3" key="2">
    <citation type="submission" date="2013-11" db="EMBL/GenBank/DDBJ databases">
        <title>The Genome Sequence of Phytophthora parasitica INRA-310.</title>
        <authorList>
            <consortium name="The Broad Institute Genomics Platform"/>
            <person name="Russ C."/>
            <person name="Tyler B."/>
            <person name="Panabieres F."/>
            <person name="Shan W."/>
            <person name="Tripathy S."/>
            <person name="Grunwald N."/>
            <person name="Machado M."/>
            <person name="Johnson C.S."/>
            <person name="Arredondo F."/>
            <person name="Hong C."/>
            <person name="Coffey M."/>
            <person name="Young S.K."/>
            <person name="Zeng Q."/>
            <person name="Gargeya S."/>
            <person name="Fitzgerald M."/>
            <person name="Abouelleil A."/>
            <person name="Alvarado L."/>
            <person name="Chapman S.B."/>
            <person name="Gainer-Dewar J."/>
            <person name="Goldberg J."/>
            <person name="Griggs A."/>
            <person name="Gujja S."/>
            <person name="Hansen M."/>
            <person name="Howarth C."/>
            <person name="Imamovic A."/>
            <person name="Ireland A."/>
            <person name="Larimer J."/>
            <person name="McCowan C."/>
            <person name="Murphy C."/>
            <person name="Pearson M."/>
            <person name="Poon T.W."/>
            <person name="Priest M."/>
            <person name="Roberts A."/>
            <person name="Saif S."/>
            <person name="Shea T."/>
            <person name="Sykes S."/>
            <person name="Wortman J."/>
            <person name="Nusbaum C."/>
            <person name="Birren B."/>
        </authorList>
    </citation>
    <scope>NUCLEOTIDE SEQUENCE [LARGE SCALE GENOMIC DNA]</scope>
    <source>
        <strain evidence="2 3">INRA-310</strain>
    </source>
</reference>
<dbReference type="VEuPathDB" id="FungiDB:PPTG_21868"/>
<evidence type="ECO:0000313" key="2">
    <source>
        <dbReference type="EMBL" id="ETN16105.1"/>
    </source>
</evidence>
<reference evidence="3" key="1">
    <citation type="submission" date="2011-12" db="EMBL/GenBank/DDBJ databases">
        <authorList>
            <consortium name="The Broad Institute Genome Sequencing Platform"/>
            <person name="Russ C."/>
            <person name="Tyler B."/>
            <person name="Panabieres F."/>
            <person name="Shan W."/>
            <person name="Tripathy S."/>
            <person name="Grunwald N."/>
            <person name="Machado M."/>
            <person name="Young S.K."/>
            <person name="Zeng Q."/>
            <person name="Gargeya S."/>
            <person name="Fitzgerald M."/>
            <person name="Haas B."/>
            <person name="Abouelleil A."/>
            <person name="Alvarado L."/>
            <person name="Arachchi H.M."/>
            <person name="Berlin A."/>
            <person name="Chapman S.B."/>
            <person name="Gearin G."/>
            <person name="Goldberg J."/>
            <person name="Griggs A."/>
            <person name="Gujja S."/>
            <person name="Hansen M."/>
            <person name="Heiman D."/>
            <person name="Howarth C."/>
            <person name="Larimer J."/>
            <person name="Lui A."/>
            <person name="MacDonald P.J.P."/>
            <person name="McCowen C."/>
            <person name="Montmayeur A."/>
            <person name="Murphy C."/>
            <person name="Neiman D."/>
            <person name="Pearson M."/>
            <person name="Priest M."/>
            <person name="Roberts A."/>
            <person name="Saif S."/>
            <person name="Shea T."/>
            <person name="Sisk P."/>
            <person name="Stolte C."/>
            <person name="Sykes S."/>
            <person name="Wortman J."/>
            <person name="Nusbaum C."/>
            <person name="Birren B."/>
        </authorList>
    </citation>
    <scope>NUCLEOTIDE SEQUENCE [LARGE SCALE GENOMIC DNA]</scope>
    <source>
        <strain evidence="3">INRA-310</strain>
    </source>
</reference>
<dbReference type="GeneID" id="20190467"/>
<accession>W2QV02</accession>
<dbReference type="Proteomes" id="UP000018817">
    <property type="component" value="Unassembled WGS sequence"/>
</dbReference>
<organism evidence="2 3">
    <name type="scientific">Phytophthora nicotianae (strain INRA-310)</name>
    <name type="common">Phytophthora parasitica</name>
    <dbReference type="NCBI Taxonomy" id="761204"/>
    <lineage>
        <taxon>Eukaryota</taxon>
        <taxon>Sar</taxon>
        <taxon>Stramenopiles</taxon>
        <taxon>Oomycota</taxon>
        <taxon>Peronosporomycetes</taxon>
        <taxon>Peronosporales</taxon>
        <taxon>Peronosporaceae</taxon>
        <taxon>Phytophthora</taxon>
    </lineage>
</organism>
<name>W2QV02_PHYN3</name>
<feature type="compositionally biased region" description="Basic residues" evidence="1">
    <location>
        <begin position="100"/>
        <end position="110"/>
    </location>
</feature>
<evidence type="ECO:0000256" key="1">
    <source>
        <dbReference type="SAM" id="MobiDB-lite"/>
    </source>
</evidence>
<sequence>MRHLSFLRARLYLIELLEAENAKLTLIEAPLQRLEDRQNRPSVHEVAGVVIVKEITQESERSDADVDATQDPKPPAAEEPTQEGRDEQDAEEQVTLAPPVRRKRKRRTRS</sequence>
<feature type="region of interest" description="Disordered" evidence="1">
    <location>
        <begin position="54"/>
        <end position="110"/>
    </location>
</feature>